<dbReference type="RefSeq" id="WP_251193175.1">
    <property type="nucleotide sequence ID" value="NZ_JAMBOL010000005.1"/>
</dbReference>
<dbReference type="InterPro" id="IPR014254">
    <property type="entry name" value="Spore_coat_YutH"/>
</dbReference>
<sequence length="344" mass="40705">MFERNVYDVYGLYCEERFHVGMYDAFEAGGQSYILLPKEESMLREEEMIAFTDYMKSIGDTTILTPLPTLRGQRAGLIDGQLVYLCALPPLLEESQMRVRSEADQGAHLAAIHYYGRQMPYEARQYEFFGQWHKLWETRLDQLEGWYQQLLYQGPQSYVDEAFLFSFPYYMGLTENAIQFVVDAMLDDPSKEQERPTICHRRYTDHTWLVLSEHGAIVKRPTEFVYDHPCRDLAEWIRDQRRDQRSFSWNQIESFLTTYEQYETLSSYSWRLLYARLVFPLHYFEAVEDYYSSQIREEQISAGQHLFQLLDTEGENEKFLKEFAAFILPAKAGGQLPVIEWLAQ</sequence>
<dbReference type="InterPro" id="IPR047175">
    <property type="entry name" value="CotS-like"/>
</dbReference>
<protein>
    <submittedName>
        <fullName evidence="1">Spore coat protein YutH</fullName>
    </submittedName>
</protein>
<dbReference type="PANTHER" id="PTHR39179:SF2">
    <property type="entry name" value="ENDOSPORE COAT-ASSOCIATED PROTEIN YUTH"/>
    <property type="match status" value="1"/>
</dbReference>
<dbReference type="EMBL" id="JAMBOL010000005">
    <property type="protein sequence ID" value="MCM3714054.1"/>
    <property type="molecule type" value="Genomic_DNA"/>
</dbReference>
<dbReference type="NCBIfam" id="TIGR02905">
    <property type="entry name" value="spore_yutH"/>
    <property type="match status" value="1"/>
</dbReference>
<organism evidence="1 2">
    <name type="scientific">Halalkalibacter oceani</name>
    <dbReference type="NCBI Taxonomy" id="1653776"/>
    <lineage>
        <taxon>Bacteria</taxon>
        <taxon>Bacillati</taxon>
        <taxon>Bacillota</taxon>
        <taxon>Bacilli</taxon>
        <taxon>Bacillales</taxon>
        <taxon>Bacillaceae</taxon>
        <taxon>Halalkalibacter</taxon>
    </lineage>
</organism>
<dbReference type="AlphaFoldDB" id="A0A9X2DNB5"/>
<proteinExistence type="predicted"/>
<gene>
    <name evidence="1" type="primary">yutH</name>
    <name evidence="1" type="ORF">M3202_08135</name>
</gene>
<evidence type="ECO:0000313" key="2">
    <source>
        <dbReference type="Proteomes" id="UP001139179"/>
    </source>
</evidence>
<keyword evidence="1" id="KW-0946">Virion</keyword>
<dbReference type="SUPFAM" id="SSF56112">
    <property type="entry name" value="Protein kinase-like (PK-like)"/>
    <property type="match status" value="1"/>
</dbReference>
<dbReference type="Proteomes" id="UP001139179">
    <property type="component" value="Unassembled WGS sequence"/>
</dbReference>
<keyword evidence="2" id="KW-1185">Reference proteome</keyword>
<evidence type="ECO:0000313" key="1">
    <source>
        <dbReference type="EMBL" id="MCM3714054.1"/>
    </source>
</evidence>
<comment type="caution">
    <text evidence="1">The sequence shown here is derived from an EMBL/GenBank/DDBJ whole genome shotgun (WGS) entry which is preliminary data.</text>
</comment>
<dbReference type="GO" id="GO:0042601">
    <property type="term" value="C:endospore-forming forespore"/>
    <property type="evidence" value="ECO:0007669"/>
    <property type="project" value="TreeGrafter"/>
</dbReference>
<dbReference type="PANTHER" id="PTHR39179">
    <property type="entry name" value="SPORE COAT PROTEIN I"/>
    <property type="match status" value="1"/>
</dbReference>
<reference evidence="1" key="1">
    <citation type="submission" date="2022-05" db="EMBL/GenBank/DDBJ databases">
        <title>Comparative Genomics of Spacecraft Associated Microbes.</title>
        <authorList>
            <person name="Tran M.T."/>
            <person name="Wright A."/>
            <person name="Seuylemezian A."/>
            <person name="Eisen J."/>
            <person name="Coil D."/>
        </authorList>
    </citation>
    <scope>NUCLEOTIDE SEQUENCE</scope>
    <source>
        <strain evidence="1">214.1.1</strain>
    </source>
</reference>
<name>A0A9X2DNB5_9BACI</name>
<keyword evidence="1" id="KW-0167">Capsid protein</keyword>
<dbReference type="InterPro" id="IPR011009">
    <property type="entry name" value="Kinase-like_dom_sf"/>
</dbReference>
<accession>A0A9X2DNB5</accession>
<dbReference type="Gene3D" id="3.90.1200.10">
    <property type="match status" value="1"/>
</dbReference>